<evidence type="ECO:0008006" key="3">
    <source>
        <dbReference type="Google" id="ProtNLM"/>
    </source>
</evidence>
<dbReference type="Proteomes" id="UP000615593">
    <property type="component" value="Unassembled WGS sequence"/>
</dbReference>
<evidence type="ECO:0000313" key="1">
    <source>
        <dbReference type="EMBL" id="GGZ52266.1"/>
    </source>
</evidence>
<organism evidence="1 2">
    <name type="scientific">Mesonia mobilis</name>
    <dbReference type="NCBI Taxonomy" id="369791"/>
    <lineage>
        <taxon>Bacteria</taxon>
        <taxon>Pseudomonadati</taxon>
        <taxon>Bacteroidota</taxon>
        <taxon>Flavobacteriia</taxon>
        <taxon>Flavobacteriales</taxon>
        <taxon>Flavobacteriaceae</taxon>
        <taxon>Mesonia</taxon>
    </lineage>
</organism>
<protein>
    <recommendedName>
        <fullName evidence="3">Addiction module component</fullName>
    </recommendedName>
</protein>
<evidence type="ECO:0000313" key="2">
    <source>
        <dbReference type="Proteomes" id="UP000615593"/>
    </source>
</evidence>
<name>A0ABQ3BMZ9_9FLAO</name>
<accession>A0ABQ3BMZ9</accession>
<sequence length="121" mass="14462">MSGEILIIYTKLQRTIHWSLFNICILNYSKLILTLLVREKACVMNTIEIKKKLIQQINLSSDKTLLKELYEYLNRENETQEIFELNEAQHHSIEKSRKEVKDGKFLTHQKANQEIEEWLNK</sequence>
<comment type="caution">
    <text evidence="1">The sequence shown here is derived from an EMBL/GenBank/DDBJ whole genome shotgun (WGS) entry which is preliminary data.</text>
</comment>
<reference evidence="2" key="1">
    <citation type="journal article" date="2019" name="Int. J. Syst. Evol. Microbiol.">
        <title>The Global Catalogue of Microorganisms (GCM) 10K type strain sequencing project: providing services to taxonomists for standard genome sequencing and annotation.</title>
        <authorList>
            <consortium name="The Broad Institute Genomics Platform"/>
            <consortium name="The Broad Institute Genome Sequencing Center for Infectious Disease"/>
            <person name="Wu L."/>
            <person name="Ma J."/>
        </authorList>
    </citation>
    <scope>NUCLEOTIDE SEQUENCE [LARGE SCALE GENOMIC DNA]</scope>
    <source>
        <strain evidence="2">KCTC 12708</strain>
    </source>
</reference>
<gene>
    <name evidence="1" type="ORF">GCM10008088_12350</name>
</gene>
<proteinExistence type="predicted"/>
<dbReference type="EMBL" id="BMWY01000003">
    <property type="protein sequence ID" value="GGZ52266.1"/>
    <property type="molecule type" value="Genomic_DNA"/>
</dbReference>
<keyword evidence="2" id="KW-1185">Reference proteome</keyword>